<dbReference type="EMBL" id="QKZI01000002">
    <property type="protein sequence ID" value="PZX05812.1"/>
    <property type="molecule type" value="Genomic_DNA"/>
</dbReference>
<dbReference type="SMART" id="SM00382">
    <property type="entry name" value="AAA"/>
    <property type="match status" value="1"/>
</dbReference>
<protein>
    <submittedName>
        <fullName evidence="10">D-methionine transport system ATP-binding protein</fullName>
    </submittedName>
</protein>
<dbReference type="GO" id="GO:0016887">
    <property type="term" value="F:ATP hydrolysis activity"/>
    <property type="evidence" value="ECO:0007669"/>
    <property type="project" value="InterPro"/>
</dbReference>
<evidence type="ECO:0000256" key="4">
    <source>
        <dbReference type="ARBA" id="ARBA00022741"/>
    </source>
</evidence>
<dbReference type="Pfam" id="PF09383">
    <property type="entry name" value="NIL"/>
    <property type="match status" value="1"/>
</dbReference>
<organism evidence="10 11">
    <name type="scientific">Psychrobacillus insolitus</name>
    <dbReference type="NCBI Taxonomy" id="1461"/>
    <lineage>
        <taxon>Bacteria</taxon>
        <taxon>Bacillati</taxon>
        <taxon>Bacillota</taxon>
        <taxon>Bacilli</taxon>
        <taxon>Bacillales</taxon>
        <taxon>Bacillaceae</taxon>
        <taxon>Psychrobacillus</taxon>
    </lineage>
</organism>
<keyword evidence="5 10" id="KW-0067">ATP-binding</keyword>
<dbReference type="InterPro" id="IPR027417">
    <property type="entry name" value="P-loop_NTPase"/>
</dbReference>
<evidence type="ECO:0000256" key="3">
    <source>
        <dbReference type="ARBA" id="ARBA00022475"/>
    </source>
</evidence>
<dbReference type="InterPro" id="IPR003439">
    <property type="entry name" value="ABC_transporter-like_ATP-bd"/>
</dbReference>
<keyword evidence="8" id="KW-0472">Membrane</keyword>
<dbReference type="Proteomes" id="UP000248646">
    <property type="component" value="Unassembled WGS sequence"/>
</dbReference>
<accession>A0A2W7MRI8</accession>
<evidence type="ECO:0000256" key="2">
    <source>
        <dbReference type="ARBA" id="ARBA00022448"/>
    </source>
</evidence>
<dbReference type="GO" id="GO:0005524">
    <property type="term" value="F:ATP binding"/>
    <property type="evidence" value="ECO:0007669"/>
    <property type="project" value="UniProtKB-KW"/>
</dbReference>
<feature type="domain" description="ABC transporter" evidence="9">
    <location>
        <begin position="2"/>
        <end position="241"/>
    </location>
</feature>
<dbReference type="InterPro" id="IPR050086">
    <property type="entry name" value="MetN_ABC_transporter-like"/>
</dbReference>
<comment type="caution">
    <text evidence="10">The sequence shown here is derived from an EMBL/GenBank/DDBJ whole genome shotgun (WGS) entry which is preliminary data.</text>
</comment>
<dbReference type="Gene3D" id="3.30.70.260">
    <property type="match status" value="1"/>
</dbReference>
<evidence type="ECO:0000313" key="10">
    <source>
        <dbReference type="EMBL" id="PZX05812.1"/>
    </source>
</evidence>
<evidence type="ECO:0000256" key="7">
    <source>
        <dbReference type="ARBA" id="ARBA00022970"/>
    </source>
</evidence>
<gene>
    <name evidence="10" type="ORF">C7437_102278</name>
</gene>
<dbReference type="InterPro" id="IPR045865">
    <property type="entry name" value="ACT-like_dom_sf"/>
</dbReference>
<dbReference type="InterPro" id="IPR003593">
    <property type="entry name" value="AAA+_ATPase"/>
</dbReference>
<evidence type="ECO:0000256" key="1">
    <source>
        <dbReference type="ARBA" id="ARBA00005417"/>
    </source>
</evidence>
<dbReference type="PROSITE" id="PS50893">
    <property type="entry name" value="ABC_TRANSPORTER_2"/>
    <property type="match status" value="1"/>
</dbReference>
<dbReference type="PROSITE" id="PS00211">
    <property type="entry name" value="ABC_TRANSPORTER_1"/>
    <property type="match status" value="1"/>
</dbReference>
<dbReference type="SUPFAM" id="SSF52540">
    <property type="entry name" value="P-loop containing nucleoside triphosphate hydrolases"/>
    <property type="match status" value="1"/>
</dbReference>
<dbReference type="InterPro" id="IPR017871">
    <property type="entry name" value="ABC_transporter-like_CS"/>
</dbReference>
<proteinExistence type="inferred from homology"/>
<dbReference type="OrthoDB" id="9802264at2"/>
<keyword evidence="7" id="KW-0029">Amino-acid transport</keyword>
<evidence type="ECO:0000259" key="9">
    <source>
        <dbReference type="PROSITE" id="PS50893"/>
    </source>
</evidence>
<dbReference type="SMART" id="SM00930">
    <property type="entry name" value="NIL"/>
    <property type="match status" value="1"/>
</dbReference>
<dbReference type="InterPro" id="IPR018449">
    <property type="entry name" value="NIL_domain"/>
</dbReference>
<dbReference type="AlphaFoldDB" id="A0A2W7MRI8"/>
<dbReference type="Pfam" id="PF00005">
    <property type="entry name" value="ABC_tran"/>
    <property type="match status" value="1"/>
</dbReference>
<evidence type="ECO:0000256" key="6">
    <source>
        <dbReference type="ARBA" id="ARBA00022967"/>
    </source>
</evidence>
<dbReference type="RefSeq" id="WP_111439252.1">
    <property type="nucleotide sequence ID" value="NZ_QKZI01000002.1"/>
</dbReference>
<evidence type="ECO:0000256" key="5">
    <source>
        <dbReference type="ARBA" id="ARBA00022840"/>
    </source>
</evidence>
<dbReference type="FunFam" id="3.40.50.300:FF:000056">
    <property type="entry name" value="Cell division ATP-binding protein FtsE"/>
    <property type="match status" value="1"/>
</dbReference>
<keyword evidence="3" id="KW-1003">Cell membrane</keyword>
<reference evidence="10 11" key="1">
    <citation type="submission" date="2018-06" db="EMBL/GenBank/DDBJ databases">
        <title>Genomic Encyclopedia of Type Strains, Phase IV (KMG-IV): sequencing the most valuable type-strain genomes for metagenomic binning, comparative biology and taxonomic classification.</title>
        <authorList>
            <person name="Goeker M."/>
        </authorList>
    </citation>
    <scope>NUCLEOTIDE SEQUENCE [LARGE SCALE GENOMIC DNA]</scope>
    <source>
        <strain evidence="10 11">DSM 5</strain>
    </source>
</reference>
<dbReference type="CDD" id="cd03258">
    <property type="entry name" value="ABC_MetN_methionine_transporter"/>
    <property type="match status" value="1"/>
</dbReference>
<sequence>MLHIQNVTKVYQTKKKKVVGVDHVSLTIEKGEVFGIVGYSGAGKSSLLRCINLLERPTSGNILVDGTDLTKLKGENLRRARLKIGMIFQHFYLISQKTVGENIEFALKAAEMPSNRIQARVKELLAMVGLEEKIDVYPAQLSGGQKQRVGIARALANNPSILLCDEATSALDPKTTLSILHLLKKINRELDITIVLITHEMNVVKEICDRMCVMQDGKVIEEGSVYDIFANPQELLTNEFISSVVSFNIPEVVLKEVKGQVVKILFKGKVAGQGIISDTIQQFNVQGNFLHGTIEYIQEQALGIFIMELIGQTEDIHKAIAYIETRGAHVEVLHNAI</sequence>
<dbReference type="Gene3D" id="3.40.50.300">
    <property type="entry name" value="P-loop containing nucleotide triphosphate hydrolases"/>
    <property type="match status" value="1"/>
</dbReference>
<comment type="similarity">
    <text evidence="1">Belongs to the ABC transporter superfamily.</text>
</comment>
<name>A0A2W7MRI8_9BACI</name>
<evidence type="ECO:0000313" key="11">
    <source>
        <dbReference type="Proteomes" id="UP000248646"/>
    </source>
</evidence>
<dbReference type="SUPFAM" id="SSF55021">
    <property type="entry name" value="ACT-like"/>
    <property type="match status" value="1"/>
</dbReference>
<keyword evidence="4" id="KW-0547">Nucleotide-binding</keyword>
<dbReference type="InterPro" id="IPR041701">
    <property type="entry name" value="MetN_ABC"/>
</dbReference>
<dbReference type="GO" id="GO:0006865">
    <property type="term" value="P:amino acid transport"/>
    <property type="evidence" value="ECO:0007669"/>
    <property type="project" value="UniProtKB-KW"/>
</dbReference>
<keyword evidence="11" id="KW-1185">Reference proteome</keyword>
<dbReference type="GO" id="GO:0005886">
    <property type="term" value="C:plasma membrane"/>
    <property type="evidence" value="ECO:0007669"/>
    <property type="project" value="UniProtKB-ARBA"/>
</dbReference>
<dbReference type="PANTHER" id="PTHR43166:SF30">
    <property type="entry name" value="METHIONINE IMPORT ATP-BINDING PROTEIN METN"/>
    <property type="match status" value="1"/>
</dbReference>
<evidence type="ECO:0000256" key="8">
    <source>
        <dbReference type="ARBA" id="ARBA00023136"/>
    </source>
</evidence>
<keyword evidence="6" id="KW-1278">Translocase</keyword>
<keyword evidence="2" id="KW-0813">Transport</keyword>
<dbReference type="PANTHER" id="PTHR43166">
    <property type="entry name" value="AMINO ACID IMPORT ATP-BINDING PROTEIN"/>
    <property type="match status" value="1"/>
</dbReference>